<dbReference type="OrthoDB" id="9780241at2"/>
<dbReference type="PIRSF" id="PIRSF009283">
    <property type="entry name" value="HPP_dOase"/>
    <property type="match status" value="1"/>
</dbReference>
<reference evidence="7 8" key="1">
    <citation type="submission" date="2019-01" db="EMBL/GenBank/DDBJ databases">
        <authorList>
            <person name="Brito A."/>
        </authorList>
    </citation>
    <scope>NUCLEOTIDE SEQUENCE [LARGE SCALE GENOMIC DNA]</scope>
    <source>
        <strain evidence="7">1</strain>
    </source>
</reference>
<keyword evidence="7" id="KW-0560">Oxidoreductase</keyword>
<dbReference type="Gene3D" id="3.10.180.10">
    <property type="entry name" value="2,3-Dihydroxybiphenyl 1,2-Dioxygenase, domain 1"/>
    <property type="match status" value="2"/>
</dbReference>
<keyword evidence="4 5" id="KW-0408">Iron</keyword>
<comment type="cofactor">
    <cofactor evidence="5">
        <name>Fe cation</name>
        <dbReference type="ChEBI" id="CHEBI:24875"/>
    </cofactor>
    <text evidence="5">Binds 1 Fe cation per subunit.</text>
</comment>
<protein>
    <submittedName>
        <fullName evidence="7">4-hydroxyphenylpyruvate dioxygenase</fullName>
    </submittedName>
</protein>
<dbReference type="InterPro" id="IPR037523">
    <property type="entry name" value="VOC_core"/>
</dbReference>
<feature type="binding site" evidence="5">
    <location>
        <position position="237"/>
    </location>
    <ligand>
        <name>Fe cation</name>
        <dbReference type="ChEBI" id="CHEBI:24875"/>
    </ligand>
</feature>
<evidence type="ECO:0000313" key="7">
    <source>
        <dbReference type="EMBL" id="VEP18834.1"/>
    </source>
</evidence>
<evidence type="ECO:0000256" key="2">
    <source>
        <dbReference type="ARBA" id="ARBA00022723"/>
    </source>
</evidence>
<dbReference type="InterPro" id="IPR005956">
    <property type="entry name" value="4OHPhenylPyrv_dOase"/>
</dbReference>
<dbReference type="EMBL" id="CAACVJ010000702">
    <property type="protein sequence ID" value="VEP18834.1"/>
    <property type="molecule type" value="Genomic_DNA"/>
</dbReference>
<proteinExistence type="inferred from homology"/>
<keyword evidence="3" id="KW-0677">Repeat</keyword>
<evidence type="ECO:0000256" key="5">
    <source>
        <dbReference type="PIRSR" id="PIRSR009283-1"/>
    </source>
</evidence>
<keyword evidence="8" id="KW-1185">Reference proteome</keyword>
<sequence>MEIDSVHFYVTDATNTSNWFINCLGFKLVDSYRDDDSLTIAIANKSIFLVISSPINNHGVVAHYLASHAEGIVDIAFRVNQLQPIVNNAQHSGIKILQPIQQLEKIKYACFAGWNCLQHTVIESLHPSNCYRLPNSKLRRIRAINRFSNATFTFTDIDHIVLNVGQGKLDQAVAYYQSLLNFQIQQTFQINTKRSGLSSQALIDTVGKVQFNINEPTTTNSQIQEFIDLNGGAGIQHLALKSANLIQDVAKMRSLGVPFLPIPLAYYTHLKQRLKRDLIQFSVRELQSIIEQSILIDWHHRKSNSLLMQLFTQPILKQPTFFLEFIERRQQAKGFGEGNFNALFAAVEQSSINN</sequence>
<dbReference type="CDD" id="cd07250">
    <property type="entry name" value="HPPD_C_like"/>
    <property type="match status" value="1"/>
</dbReference>
<comment type="similarity">
    <text evidence="1">Belongs to the 4HPPD family.</text>
</comment>
<evidence type="ECO:0000256" key="1">
    <source>
        <dbReference type="ARBA" id="ARBA00005877"/>
    </source>
</evidence>
<dbReference type="Proteomes" id="UP000320055">
    <property type="component" value="Unassembled WGS sequence"/>
</dbReference>
<feature type="binding site" evidence="5">
    <location>
        <position position="324"/>
    </location>
    <ligand>
        <name>Fe cation</name>
        <dbReference type="ChEBI" id="CHEBI:24875"/>
    </ligand>
</feature>
<dbReference type="InterPro" id="IPR041735">
    <property type="entry name" value="4OHPhenylPyrv_dOase_C"/>
</dbReference>
<dbReference type="PANTHER" id="PTHR11959:SF1">
    <property type="entry name" value="4-HYDROXYPHENYLPYRUVATE DIOXYGENASE"/>
    <property type="match status" value="1"/>
</dbReference>
<gene>
    <name evidence="7" type="ORF">H1P_930004</name>
</gene>
<dbReference type="GO" id="GO:0003868">
    <property type="term" value="F:4-hydroxyphenylpyruvate dioxygenase activity"/>
    <property type="evidence" value="ECO:0007669"/>
    <property type="project" value="InterPro"/>
</dbReference>
<feature type="domain" description="VOC" evidence="6">
    <location>
        <begin position="156"/>
        <end position="291"/>
    </location>
</feature>
<organism evidence="7 8">
    <name type="scientific">Hyella patelloides LEGE 07179</name>
    <dbReference type="NCBI Taxonomy" id="945734"/>
    <lineage>
        <taxon>Bacteria</taxon>
        <taxon>Bacillati</taxon>
        <taxon>Cyanobacteriota</taxon>
        <taxon>Cyanophyceae</taxon>
        <taxon>Pleurocapsales</taxon>
        <taxon>Hyellaceae</taxon>
        <taxon>Hyella</taxon>
    </lineage>
</organism>
<dbReference type="InterPro" id="IPR004360">
    <property type="entry name" value="Glyas_Fos-R_dOase_dom"/>
</dbReference>
<dbReference type="SUPFAM" id="SSF54593">
    <property type="entry name" value="Glyoxalase/Bleomycin resistance protein/Dihydroxybiphenyl dioxygenase"/>
    <property type="match status" value="1"/>
</dbReference>
<evidence type="ECO:0000256" key="4">
    <source>
        <dbReference type="ARBA" id="ARBA00023004"/>
    </source>
</evidence>
<accession>A0A563W582</accession>
<evidence type="ECO:0000256" key="3">
    <source>
        <dbReference type="ARBA" id="ARBA00022737"/>
    </source>
</evidence>
<name>A0A563W582_9CYAN</name>
<keyword evidence="7" id="KW-0223">Dioxygenase</keyword>
<dbReference type="PROSITE" id="PS51819">
    <property type="entry name" value="VOC"/>
    <property type="match status" value="2"/>
</dbReference>
<dbReference type="InterPro" id="IPR029068">
    <property type="entry name" value="Glyas_Bleomycin-R_OHBP_Dase"/>
</dbReference>
<evidence type="ECO:0000313" key="8">
    <source>
        <dbReference type="Proteomes" id="UP000320055"/>
    </source>
</evidence>
<dbReference type="GO" id="GO:0006572">
    <property type="term" value="P:L-tyrosine catabolic process"/>
    <property type="evidence" value="ECO:0007669"/>
    <property type="project" value="TreeGrafter"/>
</dbReference>
<dbReference type="NCBIfam" id="TIGR01263">
    <property type="entry name" value="4HPPD"/>
    <property type="match status" value="1"/>
</dbReference>
<feature type="binding site" evidence="5">
    <location>
        <position position="159"/>
    </location>
    <ligand>
        <name>Fe cation</name>
        <dbReference type="ChEBI" id="CHEBI:24875"/>
    </ligand>
</feature>
<evidence type="ECO:0000259" key="6">
    <source>
        <dbReference type="PROSITE" id="PS51819"/>
    </source>
</evidence>
<dbReference type="AlphaFoldDB" id="A0A563W582"/>
<keyword evidence="7" id="KW-0670">Pyruvate</keyword>
<dbReference type="PANTHER" id="PTHR11959">
    <property type="entry name" value="4-HYDROXYPHENYLPYRUVATE DIOXYGENASE"/>
    <property type="match status" value="1"/>
</dbReference>
<feature type="domain" description="VOC" evidence="6">
    <location>
        <begin position="2"/>
        <end position="124"/>
    </location>
</feature>
<keyword evidence="2 5" id="KW-0479">Metal-binding</keyword>
<dbReference type="RefSeq" id="WP_144868355.1">
    <property type="nucleotide sequence ID" value="NZ_LR213850.1"/>
</dbReference>
<dbReference type="Pfam" id="PF00903">
    <property type="entry name" value="Glyoxalase"/>
    <property type="match status" value="1"/>
</dbReference>
<dbReference type="GO" id="GO:0046872">
    <property type="term" value="F:metal ion binding"/>
    <property type="evidence" value="ECO:0007669"/>
    <property type="project" value="UniProtKB-KW"/>
</dbReference>